<organism evidence="1 2">
    <name type="scientific">Geomonas terrae</name>
    <dbReference type="NCBI Taxonomy" id="2562681"/>
    <lineage>
        <taxon>Bacteria</taxon>
        <taxon>Pseudomonadati</taxon>
        <taxon>Thermodesulfobacteriota</taxon>
        <taxon>Desulfuromonadia</taxon>
        <taxon>Geobacterales</taxon>
        <taxon>Geobacteraceae</taxon>
        <taxon>Geomonas</taxon>
    </lineage>
</organism>
<name>A0A4S1CPH6_9BACT</name>
<reference evidence="1 2" key="1">
    <citation type="submission" date="2019-04" db="EMBL/GenBank/DDBJ databases">
        <title>Geobacter oryzae sp. nov., ferric-reducing bacteria isolated from paddy soil.</title>
        <authorList>
            <person name="Xu Z."/>
            <person name="Masuda Y."/>
            <person name="Itoh H."/>
            <person name="Senoo K."/>
        </authorList>
    </citation>
    <scope>NUCLEOTIDE SEQUENCE [LARGE SCALE GENOMIC DNA]</scope>
    <source>
        <strain evidence="1 2">Red111</strain>
    </source>
</reference>
<evidence type="ECO:0000313" key="2">
    <source>
        <dbReference type="Proteomes" id="UP000306416"/>
    </source>
</evidence>
<dbReference type="Proteomes" id="UP000306416">
    <property type="component" value="Unassembled WGS sequence"/>
</dbReference>
<evidence type="ECO:0000313" key="1">
    <source>
        <dbReference type="EMBL" id="TGU75250.1"/>
    </source>
</evidence>
<dbReference type="AlphaFoldDB" id="A0A4S1CPH6"/>
<sequence length="78" mass="8495">MECTGCGTCCVAPDISALGKKVGERCLHLAEGERCGIYAERPAVCRGYRPDDICQSVAAPTLEERVARYLELFGLERS</sequence>
<gene>
    <name evidence="1" type="ORF">E4633_01005</name>
</gene>
<proteinExistence type="predicted"/>
<dbReference type="RefSeq" id="WP_135869550.1">
    <property type="nucleotide sequence ID" value="NZ_SRSC01000001.1"/>
</dbReference>
<keyword evidence="2" id="KW-1185">Reference proteome</keyword>
<dbReference type="InterPro" id="IPR052572">
    <property type="entry name" value="UPF0153_domain"/>
</dbReference>
<comment type="caution">
    <text evidence="1">The sequence shown here is derived from an EMBL/GenBank/DDBJ whole genome shotgun (WGS) entry which is preliminary data.</text>
</comment>
<dbReference type="PANTHER" id="PTHR36931:SF1">
    <property type="entry name" value="UPF0153 PROTEIN YEIW"/>
    <property type="match status" value="1"/>
</dbReference>
<protein>
    <submittedName>
        <fullName evidence="1">YkgJ family cysteine cluster protein</fullName>
    </submittedName>
</protein>
<accession>A0A4S1CPH6</accession>
<dbReference type="PANTHER" id="PTHR36931">
    <property type="entry name" value="UPF0153 PROTEIN YEIW"/>
    <property type="match status" value="1"/>
</dbReference>
<dbReference type="EMBL" id="SRSC01000001">
    <property type="protein sequence ID" value="TGU75250.1"/>
    <property type="molecule type" value="Genomic_DNA"/>
</dbReference>